<dbReference type="PROSITE" id="PS50835">
    <property type="entry name" value="IG_LIKE"/>
    <property type="match status" value="1"/>
</dbReference>
<keyword evidence="14" id="KW-0393">Immunoglobulin domain</keyword>
<name>A0AAV1Q991_SCOSC</name>
<evidence type="ECO:0000256" key="8">
    <source>
        <dbReference type="ARBA" id="ARBA00022889"/>
    </source>
</evidence>
<dbReference type="PANTHER" id="PTHR46841:SF7">
    <property type="entry name" value="IG-LIKE DOMAIN-CONTAINING PROTEIN"/>
    <property type="match status" value="1"/>
</dbReference>
<keyword evidence="11 17" id="KW-0472">Membrane</keyword>
<evidence type="ECO:0000256" key="11">
    <source>
        <dbReference type="ARBA" id="ARBA00023136"/>
    </source>
</evidence>
<keyword evidence="12" id="KW-1015">Disulfide bond</keyword>
<evidence type="ECO:0000259" key="18">
    <source>
        <dbReference type="PROSITE" id="PS50835"/>
    </source>
</evidence>
<keyword evidence="6" id="KW-0732">Signal</keyword>
<evidence type="ECO:0000256" key="14">
    <source>
        <dbReference type="ARBA" id="ARBA00023319"/>
    </source>
</evidence>
<dbReference type="GO" id="GO:0009986">
    <property type="term" value="C:cell surface"/>
    <property type="evidence" value="ECO:0007669"/>
    <property type="project" value="TreeGrafter"/>
</dbReference>
<keyword evidence="9" id="KW-0965">Cell junction</keyword>
<comment type="subunit">
    <text evidence="16">Cis- and trans-homodimer. Can form trans-heterodimers.</text>
</comment>
<evidence type="ECO:0000313" key="20">
    <source>
        <dbReference type="Proteomes" id="UP001314229"/>
    </source>
</evidence>
<keyword evidence="13" id="KW-0325">Glycoprotein</keyword>
<keyword evidence="8" id="KW-0130">Cell adhesion</keyword>
<dbReference type="Pfam" id="PF07686">
    <property type="entry name" value="V-set"/>
    <property type="match status" value="1"/>
</dbReference>
<dbReference type="GO" id="GO:0098632">
    <property type="term" value="F:cell-cell adhesion mediator activity"/>
    <property type="evidence" value="ECO:0007669"/>
    <property type="project" value="InterPro"/>
</dbReference>
<dbReference type="Gene3D" id="2.60.40.10">
    <property type="entry name" value="Immunoglobulins"/>
    <property type="match status" value="2"/>
</dbReference>
<dbReference type="InterPro" id="IPR047164">
    <property type="entry name" value="OX2G-like"/>
</dbReference>
<feature type="domain" description="Ig-like" evidence="18">
    <location>
        <begin position="9"/>
        <end position="116"/>
    </location>
</feature>
<evidence type="ECO:0000313" key="19">
    <source>
        <dbReference type="EMBL" id="CAK6980796.1"/>
    </source>
</evidence>
<evidence type="ECO:0000256" key="4">
    <source>
        <dbReference type="ARBA" id="ARBA00022475"/>
    </source>
</evidence>
<dbReference type="EMBL" id="CAWUFR010000736">
    <property type="protein sequence ID" value="CAK6980796.1"/>
    <property type="molecule type" value="Genomic_DNA"/>
</dbReference>
<dbReference type="InterPro" id="IPR007110">
    <property type="entry name" value="Ig-like_dom"/>
</dbReference>
<reference evidence="19 20" key="1">
    <citation type="submission" date="2024-01" db="EMBL/GenBank/DDBJ databases">
        <authorList>
            <person name="Alioto T."/>
            <person name="Alioto T."/>
            <person name="Gomez Garrido J."/>
        </authorList>
    </citation>
    <scope>NUCLEOTIDE SEQUENCE [LARGE SCALE GENOMIC DNA]</scope>
</reference>
<evidence type="ECO:0000256" key="9">
    <source>
        <dbReference type="ARBA" id="ARBA00022949"/>
    </source>
</evidence>
<dbReference type="Proteomes" id="UP001314229">
    <property type="component" value="Unassembled WGS sequence"/>
</dbReference>
<dbReference type="InterPro" id="IPR013783">
    <property type="entry name" value="Ig-like_fold"/>
</dbReference>
<dbReference type="GO" id="GO:0005912">
    <property type="term" value="C:adherens junction"/>
    <property type="evidence" value="ECO:0007669"/>
    <property type="project" value="UniProtKB-SubCell"/>
</dbReference>
<evidence type="ECO:0000256" key="5">
    <source>
        <dbReference type="ARBA" id="ARBA00022692"/>
    </source>
</evidence>
<dbReference type="SUPFAM" id="SSF48726">
    <property type="entry name" value="Immunoglobulin"/>
    <property type="match status" value="1"/>
</dbReference>
<evidence type="ECO:0000256" key="15">
    <source>
        <dbReference type="ARBA" id="ARBA00058274"/>
    </source>
</evidence>
<comment type="function">
    <text evidence="15">Cell adhesion molecule that promotes cell-cell contacts and plays important roles in the development of the nervous system. Acts by forming homophilic or heterophilic trans-dimers.</text>
</comment>
<dbReference type="InterPro" id="IPR013106">
    <property type="entry name" value="Ig_V-set"/>
</dbReference>
<evidence type="ECO:0000256" key="13">
    <source>
        <dbReference type="ARBA" id="ARBA00023180"/>
    </source>
</evidence>
<sequence>MYSVWFWKPSDCLTAVVQTQQTVMVKVGEDVHLSCQLMQTKDVLQVTWQKDLPEGKKNIATYSEHFGQTVNPGFKDKLEFKDAGLKNCSIVIRKVMEQDEGCYLCLFNTFPDGSLTGRTCLQLYELHEPILQIRASNSTEETVVSCSATGRPAPTVTLNVPQQDLYFSNSNTVSVTNTNTTVTVTTTAVLSGFHGNGAQVGCAVRLFSVPEIQVFKTIPAVKRSDDDSTLIIVVVVAVCGCVAAVVIVLLRQKYKHSWSHRDSEMHEMAQATNKDTYEPILTGDM</sequence>
<dbReference type="GO" id="GO:0030424">
    <property type="term" value="C:axon"/>
    <property type="evidence" value="ECO:0007669"/>
    <property type="project" value="TreeGrafter"/>
</dbReference>
<evidence type="ECO:0000256" key="10">
    <source>
        <dbReference type="ARBA" id="ARBA00022989"/>
    </source>
</evidence>
<protein>
    <submittedName>
        <fullName evidence="19">OX-2 membrane glycoprotein-like</fullName>
    </submittedName>
</protein>
<comment type="caution">
    <text evidence="19">The sequence shown here is derived from an EMBL/GenBank/DDBJ whole genome shotgun (WGS) entry which is preliminary data.</text>
</comment>
<dbReference type="GO" id="GO:0150079">
    <property type="term" value="P:negative regulation of neuroinflammatory response"/>
    <property type="evidence" value="ECO:0007669"/>
    <property type="project" value="TreeGrafter"/>
</dbReference>
<evidence type="ECO:0000256" key="3">
    <source>
        <dbReference type="ARBA" id="ARBA00007810"/>
    </source>
</evidence>
<dbReference type="AlphaFoldDB" id="A0AAV1Q991"/>
<dbReference type="PANTHER" id="PTHR46841">
    <property type="entry name" value="OX-2 MEMBRANE GLYCOPROTEIN"/>
    <property type="match status" value="1"/>
</dbReference>
<keyword evidence="7" id="KW-0677">Repeat</keyword>
<dbReference type="SMART" id="SM00409">
    <property type="entry name" value="IG"/>
    <property type="match status" value="1"/>
</dbReference>
<dbReference type="GO" id="GO:0005886">
    <property type="term" value="C:plasma membrane"/>
    <property type="evidence" value="ECO:0007669"/>
    <property type="project" value="UniProtKB-SubCell"/>
</dbReference>
<proteinExistence type="inferred from homology"/>
<dbReference type="FunFam" id="2.60.40.10:FF:000304">
    <property type="entry name" value="Nectin cell adhesion molecule 1"/>
    <property type="match status" value="1"/>
</dbReference>
<dbReference type="GO" id="GO:0043025">
    <property type="term" value="C:neuronal cell body"/>
    <property type="evidence" value="ECO:0007669"/>
    <property type="project" value="TreeGrafter"/>
</dbReference>
<keyword evidence="10 17" id="KW-1133">Transmembrane helix</keyword>
<comment type="subcellular location">
    <subcellularLocation>
        <location evidence="2">Cell junction</location>
        <location evidence="2">Adherens junction</location>
    </subcellularLocation>
    <subcellularLocation>
        <location evidence="1">Cell membrane</location>
        <topology evidence="1">Single-pass type I membrane protein</topology>
    </subcellularLocation>
</comment>
<dbReference type="InterPro" id="IPR003599">
    <property type="entry name" value="Ig_sub"/>
</dbReference>
<evidence type="ECO:0000256" key="16">
    <source>
        <dbReference type="ARBA" id="ARBA00062858"/>
    </source>
</evidence>
<keyword evidence="4" id="KW-1003">Cell membrane</keyword>
<evidence type="ECO:0000256" key="12">
    <source>
        <dbReference type="ARBA" id="ARBA00023157"/>
    </source>
</evidence>
<evidence type="ECO:0000256" key="17">
    <source>
        <dbReference type="SAM" id="Phobius"/>
    </source>
</evidence>
<dbReference type="GO" id="GO:0034113">
    <property type="term" value="P:heterotypic cell-cell adhesion"/>
    <property type="evidence" value="ECO:0007669"/>
    <property type="project" value="TreeGrafter"/>
</dbReference>
<organism evidence="19 20">
    <name type="scientific">Scomber scombrus</name>
    <name type="common">Atlantic mackerel</name>
    <name type="synonym">Scomber vernalis</name>
    <dbReference type="NCBI Taxonomy" id="13677"/>
    <lineage>
        <taxon>Eukaryota</taxon>
        <taxon>Metazoa</taxon>
        <taxon>Chordata</taxon>
        <taxon>Craniata</taxon>
        <taxon>Vertebrata</taxon>
        <taxon>Euteleostomi</taxon>
        <taxon>Actinopterygii</taxon>
        <taxon>Neopterygii</taxon>
        <taxon>Teleostei</taxon>
        <taxon>Neoteleostei</taxon>
        <taxon>Acanthomorphata</taxon>
        <taxon>Pelagiaria</taxon>
        <taxon>Scombriformes</taxon>
        <taxon>Scombridae</taxon>
        <taxon>Scomber</taxon>
    </lineage>
</organism>
<keyword evidence="5 17" id="KW-0812">Transmembrane</keyword>
<evidence type="ECO:0000256" key="1">
    <source>
        <dbReference type="ARBA" id="ARBA00004251"/>
    </source>
</evidence>
<comment type="similarity">
    <text evidence="3">Belongs to the nectin family.</text>
</comment>
<evidence type="ECO:0000256" key="7">
    <source>
        <dbReference type="ARBA" id="ARBA00022737"/>
    </source>
</evidence>
<evidence type="ECO:0000256" key="6">
    <source>
        <dbReference type="ARBA" id="ARBA00022729"/>
    </source>
</evidence>
<dbReference type="InterPro" id="IPR036179">
    <property type="entry name" value="Ig-like_dom_sf"/>
</dbReference>
<feature type="transmembrane region" description="Helical" evidence="17">
    <location>
        <begin position="230"/>
        <end position="250"/>
    </location>
</feature>
<evidence type="ECO:0000256" key="2">
    <source>
        <dbReference type="ARBA" id="ARBA00004536"/>
    </source>
</evidence>
<gene>
    <name evidence="19" type="ORF">FSCOSCO3_A010627</name>
</gene>
<accession>A0AAV1Q991</accession>
<keyword evidence="20" id="KW-1185">Reference proteome</keyword>